<dbReference type="Proteomes" id="UP000198379">
    <property type="component" value="Unassembled WGS sequence"/>
</dbReference>
<protein>
    <recommendedName>
        <fullName evidence="3">DinB superfamily protein</fullName>
    </recommendedName>
</protein>
<dbReference type="Pfam" id="PF07609">
    <property type="entry name" value="DUF1572"/>
    <property type="match status" value="1"/>
</dbReference>
<dbReference type="OrthoDB" id="893570at2"/>
<dbReference type="InterPro" id="IPR011466">
    <property type="entry name" value="DUF1572"/>
</dbReference>
<reference evidence="1 2" key="1">
    <citation type="submission" date="2017-06" db="EMBL/GenBank/DDBJ databases">
        <authorList>
            <person name="Kim H.J."/>
            <person name="Triplett B.A."/>
        </authorList>
    </citation>
    <scope>NUCLEOTIDE SEQUENCE [LARGE SCALE GENOMIC DNA]</scope>
    <source>
        <strain evidence="1 2">DSM 25597</strain>
    </source>
</reference>
<dbReference type="AlphaFoldDB" id="A0A239A334"/>
<dbReference type="EMBL" id="FZNY01000004">
    <property type="protein sequence ID" value="SNR89842.1"/>
    <property type="molecule type" value="Genomic_DNA"/>
</dbReference>
<accession>A0A239A334</accession>
<dbReference type="Gene3D" id="1.20.120.450">
    <property type="entry name" value="dinb family like domain"/>
    <property type="match status" value="1"/>
</dbReference>
<dbReference type="SUPFAM" id="SSF109854">
    <property type="entry name" value="DinB/YfiT-like putative metalloenzymes"/>
    <property type="match status" value="1"/>
</dbReference>
<organism evidence="1 2">
    <name type="scientific">Dokdonia pacifica</name>
    <dbReference type="NCBI Taxonomy" id="1627892"/>
    <lineage>
        <taxon>Bacteria</taxon>
        <taxon>Pseudomonadati</taxon>
        <taxon>Bacteroidota</taxon>
        <taxon>Flavobacteriia</taxon>
        <taxon>Flavobacteriales</taxon>
        <taxon>Flavobacteriaceae</taxon>
        <taxon>Dokdonia</taxon>
    </lineage>
</organism>
<evidence type="ECO:0000313" key="2">
    <source>
        <dbReference type="Proteomes" id="UP000198379"/>
    </source>
</evidence>
<evidence type="ECO:0008006" key="3">
    <source>
        <dbReference type="Google" id="ProtNLM"/>
    </source>
</evidence>
<dbReference type="RefSeq" id="WP_089371925.1">
    <property type="nucleotide sequence ID" value="NZ_BMEP01000007.1"/>
</dbReference>
<dbReference type="InterPro" id="IPR034660">
    <property type="entry name" value="DinB/YfiT-like"/>
</dbReference>
<keyword evidence="2" id="KW-1185">Reference proteome</keyword>
<sequence length="148" mass="17042">MAIATLQQLYKRDLIRLKTEITSYSKEENLWIVDGAIANSGGNLCLHLIGNLNAFIGAQIGKTDYVRDREFEFSGKNVPVQTLVHQIDETLQVVQEALALVDQDMLSSEYPIQVFKEKMTYEFFLIHLSSHLTYHLGQINYHRRLLDK</sequence>
<gene>
    <name evidence="1" type="ORF">SAMN06265376_104107</name>
</gene>
<evidence type="ECO:0000313" key="1">
    <source>
        <dbReference type="EMBL" id="SNR89842.1"/>
    </source>
</evidence>
<proteinExistence type="predicted"/>
<name>A0A239A334_9FLAO</name>